<evidence type="ECO:0000259" key="1">
    <source>
        <dbReference type="Pfam" id="PF13566"/>
    </source>
</evidence>
<dbReference type="AlphaFoldDB" id="A0A1I4N697"/>
<organism evidence="2 3">
    <name type="scientific">Halanaerobium salsuginis</name>
    <dbReference type="NCBI Taxonomy" id="29563"/>
    <lineage>
        <taxon>Bacteria</taxon>
        <taxon>Bacillati</taxon>
        <taxon>Bacillota</taxon>
        <taxon>Clostridia</taxon>
        <taxon>Halanaerobiales</taxon>
        <taxon>Halanaerobiaceae</taxon>
        <taxon>Halanaerobium</taxon>
    </lineage>
</organism>
<reference evidence="2 3" key="1">
    <citation type="submission" date="2016-10" db="EMBL/GenBank/DDBJ databases">
        <authorList>
            <person name="de Groot N.N."/>
        </authorList>
    </citation>
    <scope>NUCLEOTIDE SEQUENCE [LARGE SCALE GENOMIC DNA]</scope>
    <source>
        <strain evidence="2 3">ATCC 51327</strain>
    </source>
</reference>
<dbReference type="Pfam" id="PF13566">
    <property type="entry name" value="DUF4130"/>
    <property type="match status" value="1"/>
</dbReference>
<dbReference type="EMBL" id="FOTI01000069">
    <property type="protein sequence ID" value="SFM10915.1"/>
    <property type="molecule type" value="Genomic_DNA"/>
</dbReference>
<proteinExistence type="predicted"/>
<gene>
    <name evidence="2" type="ORF">SAMN02983006_02817</name>
</gene>
<dbReference type="InterPro" id="IPR023875">
    <property type="entry name" value="DNA_repair_put"/>
</dbReference>
<dbReference type="RefSeq" id="WP_245750899.1">
    <property type="nucleotide sequence ID" value="NZ_FOTI01000069.1"/>
</dbReference>
<evidence type="ECO:0000313" key="3">
    <source>
        <dbReference type="Proteomes" id="UP000199006"/>
    </source>
</evidence>
<sequence>MAAQKIYIYDGSFQGLLTVLYQLFSRKEIPFAIEKESAYRKNLFYTAEYISNNAQQADFFSDKVKEFISSQALTDSFHAFLADETKVELDIFKYFFMGFKLGKKVDNYLTKDYIRKVQELARRVRSENHRLKGLVRFKESIDGKYYAALAPDNDLLILLAPHFKNRFAVQDWVLHDKKRGKAVIYSAREKDWLLIELEADFEPELSQFELEFQNLWQTFFISVSINNRVNPRAQRQFMPKKYWPYLIENPGSSY</sequence>
<dbReference type="InterPro" id="IPR025404">
    <property type="entry name" value="DUF4130"/>
</dbReference>
<dbReference type="NCBIfam" id="TIGR03915">
    <property type="entry name" value="SAM_7_link_chp"/>
    <property type="match status" value="1"/>
</dbReference>
<protein>
    <submittedName>
        <fullName evidence="2">Probable DNA metabolism protein</fullName>
    </submittedName>
</protein>
<feature type="domain" description="DUF4130" evidence="1">
    <location>
        <begin position="88"/>
        <end position="248"/>
    </location>
</feature>
<name>A0A1I4N697_9FIRM</name>
<evidence type="ECO:0000313" key="2">
    <source>
        <dbReference type="EMBL" id="SFM10915.1"/>
    </source>
</evidence>
<dbReference type="STRING" id="29563.SAMN02983006_02817"/>
<dbReference type="Proteomes" id="UP000199006">
    <property type="component" value="Unassembled WGS sequence"/>
</dbReference>
<accession>A0A1I4N697</accession>
<keyword evidence="3" id="KW-1185">Reference proteome</keyword>